<dbReference type="InterPro" id="IPR000600">
    <property type="entry name" value="ROK"/>
</dbReference>
<dbReference type="OrthoDB" id="9810372at2"/>
<dbReference type="Proteomes" id="UP000254792">
    <property type="component" value="Chromosome"/>
</dbReference>
<dbReference type="GO" id="GO:0016301">
    <property type="term" value="F:kinase activity"/>
    <property type="evidence" value="ECO:0007669"/>
    <property type="project" value="UniProtKB-KW"/>
</dbReference>
<protein>
    <submittedName>
        <fullName evidence="2">Glucokinase</fullName>
    </submittedName>
</protein>
<organism evidence="2 3">
    <name type="scientific">Spiroplasma alleghenense</name>
    <dbReference type="NCBI Taxonomy" id="216931"/>
    <lineage>
        <taxon>Bacteria</taxon>
        <taxon>Bacillati</taxon>
        <taxon>Mycoplasmatota</taxon>
        <taxon>Mollicutes</taxon>
        <taxon>Entomoplasmatales</taxon>
        <taxon>Spiroplasmataceae</taxon>
        <taxon>Spiroplasma</taxon>
    </lineage>
</organism>
<dbReference type="RefSeq" id="WP_115558097.1">
    <property type="nucleotide sequence ID" value="NZ_CP031376.1"/>
</dbReference>
<name>A0A345Z3K8_9MOLU</name>
<evidence type="ECO:0000313" key="3">
    <source>
        <dbReference type="Proteomes" id="UP000254792"/>
    </source>
</evidence>
<dbReference type="SUPFAM" id="SSF53067">
    <property type="entry name" value="Actin-like ATPase domain"/>
    <property type="match status" value="1"/>
</dbReference>
<comment type="similarity">
    <text evidence="1">Belongs to the ROK (NagC/XylR) family.</text>
</comment>
<keyword evidence="2" id="KW-0808">Transferase</keyword>
<proteinExistence type="inferred from homology"/>
<accession>A0A345Z3K8</accession>
<dbReference type="Pfam" id="PF00480">
    <property type="entry name" value="ROK"/>
    <property type="match status" value="1"/>
</dbReference>
<keyword evidence="2" id="KW-0418">Kinase</keyword>
<dbReference type="KEGG" id="salx:SALLE_v1c05130"/>
<reference evidence="2 3" key="1">
    <citation type="submission" date="2018-07" db="EMBL/GenBank/DDBJ databases">
        <title>Complete genome sequence of Spiroplasma alleghenense PLHS-1 (ATCC 51752).</title>
        <authorList>
            <person name="Chou L."/>
            <person name="Lee T.-Y."/>
            <person name="Tsai Y.-M."/>
            <person name="Kuo C.-H."/>
        </authorList>
    </citation>
    <scope>NUCLEOTIDE SEQUENCE [LARGE SCALE GENOMIC DNA]</scope>
    <source>
        <strain evidence="2 3">PLHS-1</strain>
    </source>
</reference>
<dbReference type="Gene3D" id="3.30.420.40">
    <property type="match status" value="2"/>
</dbReference>
<dbReference type="InterPro" id="IPR043129">
    <property type="entry name" value="ATPase_NBD"/>
</dbReference>
<dbReference type="PANTHER" id="PTHR18964:SF149">
    <property type="entry name" value="BIFUNCTIONAL UDP-N-ACETYLGLUCOSAMINE 2-EPIMERASE_N-ACETYLMANNOSAMINE KINASE"/>
    <property type="match status" value="1"/>
</dbReference>
<evidence type="ECO:0000256" key="1">
    <source>
        <dbReference type="ARBA" id="ARBA00006479"/>
    </source>
</evidence>
<gene>
    <name evidence="2" type="primary">glk</name>
    <name evidence="2" type="ORF">SALLE_v1c05130</name>
</gene>
<dbReference type="InterPro" id="IPR049874">
    <property type="entry name" value="ROK_cs"/>
</dbReference>
<dbReference type="PANTHER" id="PTHR18964">
    <property type="entry name" value="ROK (REPRESSOR, ORF, KINASE) FAMILY"/>
    <property type="match status" value="1"/>
</dbReference>
<evidence type="ECO:0000313" key="2">
    <source>
        <dbReference type="EMBL" id="AXK51187.1"/>
    </source>
</evidence>
<keyword evidence="3" id="KW-1185">Reference proteome</keyword>
<dbReference type="PROSITE" id="PS01125">
    <property type="entry name" value="ROK"/>
    <property type="match status" value="1"/>
</dbReference>
<dbReference type="AlphaFoldDB" id="A0A345Z3K8"/>
<dbReference type="EMBL" id="CP031376">
    <property type="protein sequence ID" value="AXK51187.1"/>
    <property type="molecule type" value="Genomic_DNA"/>
</dbReference>
<sequence>MKNKILSIDLGGTSAKVGIVDQNGKVDINFIVENDMKNILPNLLEKIKEKLKESNFQYEEIDLIGFSTAGFIDHEQGIVRIAGNLNWFDFNLKDQAEKLFKKPVVVLNDANAAALGEFWVGSGEKYKSVVFYTLGTGIGGAIIINGQLIQGQHGYAGEFGHGGDMQHEIDCNCGLKHCLEPTTSAVGLSKAIKKFWLKNPNHSTLSYFPNPQEVEMVDIANVYKKNNFPQDLKDLIITMYKPLLNHMALMTKALDPEAILIGGGGSKMGDPLIDIIRTGLKPLLLPVYAADLKIQTAELGNDAGIIGAAYYALQKEGK</sequence>